<dbReference type="PROSITE" id="PS00028">
    <property type="entry name" value="ZINC_FINGER_C2H2_1"/>
    <property type="match status" value="7"/>
</dbReference>
<dbReference type="EMBL" id="JANIIK010000044">
    <property type="protein sequence ID" value="KAJ3604696.1"/>
    <property type="molecule type" value="Genomic_DNA"/>
</dbReference>
<feature type="compositionally biased region" description="Polar residues" evidence="6">
    <location>
        <begin position="1782"/>
        <end position="1793"/>
    </location>
</feature>
<evidence type="ECO:0000313" key="9">
    <source>
        <dbReference type="Proteomes" id="UP001148018"/>
    </source>
</evidence>
<accession>A0A9Q0EFC4</accession>
<dbReference type="Pfam" id="PF23075">
    <property type="entry name" value="zf-C2H2_ZNF462_11"/>
    <property type="match status" value="2"/>
</dbReference>
<dbReference type="OrthoDB" id="4737882at2759"/>
<name>A0A9Q0EFC4_9TELE</name>
<evidence type="ECO:0000256" key="2">
    <source>
        <dbReference type="ARBA" id="ARBA00022737"/>
    </source>
</evidence>
<keyword evidence="9" id="KW-1185">Reference proteome</keyword>
<dbReference type="SMART" id="SM00355">
    <property type="entry name" value="ZnF_C2H2"/>
    <property type="match status" value="22"/>
</dbReference>
<feature type="region of interest" description="Disordered" evidence="6">
    <location>
        <begin position="278"/>
        <end position="315"/>
    </location>
</feature>
<reference evidence="8" key="1">
    <citation type="submission" date="2022-07" db="EMBL/GenBank/DDBJ databases">
        <title>Chromosome-level genome of Muraenolepis orangiensis.</title>
        <authorList>
            <person name="Kim J."/>
        </authorList>
    </citation>
    <scope>NUCLEOTIDE SEQUENCE</scope>
    <source>
        <strain evidence="8">KU_S4_2022</strain>
        <tissue evidence="8">Muscle</tissue>
    </source>
</reference>
<feature type="compositionally biased region" description="Basic and acidic residues" evidence="6">
    <location>
        <begin position="394"/>
        <end position="403"/>
    </location>
</feature>
<evidence type="ECO:0000256" key="6">
    <source>
        <dbReference type="SAM" id="MobiDB-lite"/>
    </source>
</evidence>
<feature type="domain" description="C2H2-type" evidence="7">
    <location>
        <begin position="1136"/>
        <end position="1163"/>
    </location>
</feature>
<evidence type="ECO:0000256" key="3">
    <source>
        <dbReference type="ARBA" id="ARBA00022771"/>
    </source>
</evidence>
<dbReference type="PANTHER" id="PTHR24403">
    <property type="entry name" value="ZINC FINGER PROTEIN"/>
    <property type="match status" value="1"/>
</dbReference>
<dbReference type="Pfam" id="PF23077">
    <property type="entry name" value="zf-C2H2_ZNF462_1st"/>
    <property type="match status" value="1"/>
</dbReference>
<dbReference type="PANTHER" id="PTHR24403:SF105">
    <property type="entry name" value="ZINC FINGER PROTEIN 2-LIKE ISOFORM X1"/>
    <property type="match status" value="1"/>
</dbReference>
<keyword evidence="2" id="KW-0677">Repeat</keyword>
<feature type="domain" description="C2H2-type" evidence="7">
    <location>
        <begin position="992"/>
        <end position="1020"/>
    </location>
</feature>
<feature type="region of interest" description="Disordered" evidence="6">
    <location>
        <begin position="1759"/>
        <end position="1804"/>
    </location>
</feature>
<feature type="region of interest" description="Disordered" evidence="6">
    <location>
        <begin position="104"/>
        <end position="123"/>
    </location>
</feature>
<protein>
    <recommendedName>
        <fullName evidence="7">C2H2-type domain-containing protein</fullName>
    </recommendedName>
</protein>
<dbReference type="GO" id="GO:0005634">
    <property type="term" value="C:nucleus"/>
    <property type="evidence" value="ECO:0007669"/>
    <property type="project" value="TreeGrafter"/>
</dbReference>
<comment type="caution">
    <text evidence="8">The sequence shown here is derived from an EMBL/GenBank/DDBJ whole genome shotgun (WGS) entry which is preliminary data.</text>
</comment>
<feature type="compositionally biased region" description="Basic and acidic residues" evidence="6">
    <location>
        <begin position="1430"/>
        <end position="1541"/>
    </location>
</feature>
<dbReference type="InterPro" id="IPR057831">
    <property type="entry name" value="Znf_C2H2_ZNF462_1st"/>
</dbReference>
<evidence type="ECO:0000256" key="5">
    <source>
        <dbReference type="PROSITE-ProRule" id="PRU00042"/>
    </source>
</evidence>
<feature type="compositionally biased region" description="Polar residues" evidence="6">
    <location>
        <begin position="373"/>
        <end position="393"/>
    </location>
</feature>
<feature type="domain" description="C2H2-type" evidence="7">
    <location>
        <begin position="747"/>
        <end position="775"/>
    </location>
</feature>
<dbReference type="InterPro" id="IPR050688">
    <property type="entry name" value="Zinc_finger/UBP_domain"/>
</dbReference>
<dbReference type="PROSITE" id="PS50157">
    <property type="entry name" value="ZINC_FINGER_C2H2_2"/>
    <property type="match status" value="5"/>
</dbReference>
<proteinExistence type="predicted"/>
<feature type="compositionally biased region" description="Basic and acidic residues" evidence="6">
    <location>
        <begin position="1629"/>
        <end position="1651"/>
    </location>
</feature>
<feature type="region of interest" description="Disordered" evidence="6">
    <location>
        <begin position="710"/>
        <end position="731"/>
    </location>
</feature>
<keyword evidence="4" id="KW-0862">Zinc</keyword>
<dbReference type="InterPro" id="IPR059058">
    <property type="entry name" value="Znf-C2H2_ZNF462"/>
</dbReference>
<organism evidence="8 9">
    <name type="scientific">Muraenolepis orangiensis</name>
    <name type="common">Patagonian moray cod</name>
    <dbReference type="NCBI Taxonomy" id="630683"/>
    <lineage>
        <taxon>Eukaryota</taxon>
        <taxon>Metazoa</taxon>
        <taxon>Chordata</taxon>
        <taxon>Craniata</taxon>
        <taxon>Vertebrata</taxon>
        <taxon>Euteleostomi</taxon>
        <taxon>Actinopterygii</taxon>
        <taxon>Neopterygii</taxon>
        <taxon>Teleostei</taxon>
        <taxon>Neoteleostei</taxon>
        <taxon>Acanthomorphata</taxon>
        <taxon>Zeiogadaria</taxon>
        <taxon>Gadariae</taxon>
        <taxon>Gadiformes</taxon>
        <taxon>Muraenolepidoidei</taxon>
        <taxon>Muraenolepididae</taxon>
        <taxon>Muraenolepis</taxon>
    </lineage>
</organism>
<feature type="domain" description="C2H2-type" evidence="7">
    <location>
        <begin position="1364"/>
        <end position="1391"/>
    </location>
</feature>
<keyword evidence="3 5" id="KW-0863">Zinc-finger</keyword>
<evidence type="ECO:0000256" key="1">
    <source>
        <dbReference type="ARBA" id="ARBA00022723"/>
    </source>
</evidence>
<feature type="region of interest" description="Disordered" evidence="6">
    <location>
        <begin position="373"/>
        <end position="416"/>
    </location>
</feature>
<dbReference type="Proteomes" id="UP001148018">
    <property type="component" value="Unassembled WGS sequence"/>
</dbReference>
<keyword evidence="1" id="KW-0479">Metal-binding</keyword>
<feature type="domain" description="C2H2-type" evidence="7">
    <location>
        <begin position="1810"/>
        <end position="1834"/>
    </location>
</feature>
<evidence type="ECO:0000256" key="4">
    <source>
        <dbReference type="ARBA" id="ARBA00022833"/>
    </source>
</evidence>
<dbReference type="InterPro" id="IPR013087">
    <property type="entry name" value="Znf_C2H2_type"/>
</dbReference>
<dbReference type="Gene3D" id="3.30.160.60">
    <property type="entry name" value="Classic Zinc Finger"/>
    <property type="match status" value="4"/>
</dbReference>
<feature type="compositionally biased region" description="Acidic residues" evidence="6">
    <location>
        <begin position="1593"/>
        <end position="1624"/>
    </location>
</feature>
<evidence type="ECO:0000259" key="7">
    <source>
        <dbReference type="PROSITE" id="PS50157"/>
    </source>
</evidence>
<dbReference type="GO" id="GO:0045944">
    <property type="term" value="P:positive regulation of transcription by RNA polymerase II"/>
    <property type="evidence" value="ECO:0007669"/>
    <property type="project" value="TreeGrafter"/>
</dbReference>
<sequence length="1834" mass="203581">MAAAETLNGLLHSFPASGLADGRNAVRLGPPGGPLLLWSLATEQRESAESWWGHLTSNVPRQTPVQSYQCSHCVLIFTSKLVLLEHLDKVHELDVYDALRHATSSATDDAAQNVEPKNDNPGDICASTSLPEEKVIPGMLSKGSVKKDVENRTFHTAESTSRDACDEAAQTKKRKITQCLTISSVANVKSPNDIRVANTAKKTLITQKRYLVYQTKDYSAPYTNRSEMDTQLLTDRAETVLDNSAIPPKKLKQGLIKIQLPTGKSHFQESCGLSLDFSDDEEDYTSPNDKVNHKEPHGNTDIAPTEELEANPSKQPPVQVEFYKCDSCAFGHKSVVAMLVHYQKHHVNLSVTLDQIKHSRCFLSDTKSEYLNINSPNQTDKPMASSHQNASSDFSEKTKDKSSGAEASSDGLKDQVDCEQQTIKKEVKDQASGGNRLKKWFFCPTCHYGNRYLKAMLIHHSLGHKCKITANAISIYTASLHRRMKKSKSQNDGITVLSSGLPLPILQGEGMFFCYICNYANKLVTRVLEHRKDSHSVSKKVTRPARELVLAYTAEVYDQPREEQLKFEANQILKVSVDPPSLVQSEIENVQTSLPGNSIPVSEQTEKNEIQPFMHHPFICPKKKCAYAVSSVYLFKKHARRKHLINQTEARILGTAFDKGFIKEGYYCQWCIFSDKSAEKVHEHCKQKHKSQTISLSRIIECLHAPPTDATSKKPIHVESPVPSQGSESEDHWTSLPLLLTPSSEPYMCRVCTASFSTQHGLSVHYGMKHINESLSPPTVNGYDEAAANAGDTLVSLVFKCPCCRYVHTTTDRIASHYLKKHSTKKLTAQGFESVEALFPQDCKSKRRAPGRVRLGGYLCQLCQEVHHSLEKMNVHYSEHHSNDVPSSPEPASKCALTKQLRAKYLGAQGSGLQKNQPGPRKCPYCKHVYKGKDAFTKHVKSCRGNKSKRHVFKCSICSYVALWAKHLTKHYRLSHAVQFNASAMERTGVGYNCRLCKYVASRGSYLVSHYTKAHGVEGPEVFKDHDSFQCKKCKKLKMFSSYNQLSIHYTSFHRNHIKMDFSVRHCSSVKIAVASYTCRQCSVRLESLKELCCHLDEHQERRRKTVEGSHVAATTSIQCDGTELRTGPALQEEAQACKQCGRRFTSAKDLCVHVCSHDTASAPRPPAPRPGALPEDVFNSHTSFRPWTLKPFYCCICSYRTNVLCLLKSHFRIKHSDSVYLEPAEVQRQLSHYRSMAPGSSSVAPVLPDVELLHCEFCDFFSEHQSSLRRHYTNIHGRRLLRCRDCSFFTGIRKTLEMHKKMGHSTCPTEPTHKRTLRCPLCLYHTKNQNHMIDHVVLHRQERVVPMEVRRPHLSRYLVGVVFRCHECTFTCGSAANLTTHALKHHSARPYQCRLCFFDCALLSELEAHLCDKHQVLRNHELVGQLNLDHQEPGPRPEGGDEGPRPEGGDEGPRPEGGDEGPRPEGGDEGPRPEGGDEGPRPEGGDEGPRPEGGDEGPRPEGGDEGPRPRGDEEGPRPRGDEESPRPRGDEEGPRPRGDEEGPQLGGDEEGPQLGGDNESPQPGGDNESPQPGGDNESPQPRGDNESPQPGGDEEGPQLGGDEEGPQLGGDEEGPQLGGDEEGPQLGGDEKGPQLGGDKELQGKVSELGDKGTMCTSRNKVPNGRPAHKDESLLDTEAQKSSTTSEATRVKNAETLLEKPLLNLEEQQVHRHKCEDGLESPETLEMPVLENVYLSPRNQTAITPGAPDAANESLCDLPQRRDAPEGTPVNKRPIQGDGGTPQAQTMSSNGTTVEHAADSPRPIAEDGRFSCTLCGRILSNSHQLQHHIKRHGM</sequence>
<evidence type="ECO:0000313" key="8">
    <source>
        <dbReference type="EMBL" id="KAJ3604696.1"/>
    </source>
</evidence>
<gene>
    <name evidence="8" type="ORF">NHX12_029436</name>
</gene>
<dbReference type="GO" id="GO:0008270">
    <property type="term" value="F:zinc ion binding"/>
    <property type="evidence" value="ECO:0007669"/>
    <property type="project" value="UniProtKB-KW"/>
</dbReference>
<feature type="region of interest" description="Disordered" evidence="6">
    <location>
        <begin position="1428"/>
        <end position="1691"/>
    </location>
</feature>